<protein>
    <submittedName>
        <fullName evidence="7">Metallophosphoesterase</fullName>
    </submittedName>
</protein>
<dbReference type="AlphaFoldDB" id="A0A6B8KK76"/>
<feature type="binding site" evidence="6">
    <location>
        <position position="178"/>
    </location>
    <ligand>
        <name>Fe cation</name>
        <dbReference type="ChEBI" id="CHEBI:24875"/>
        <label>2</label>
    </ligand>
</feature>
<evidence type="ECO:0000256" key="2">
    <source>
        <dbReference type="ARBA" id="ARBA00022801"/>
    </source>
</evidence>
<keyword evidence="3" id="KW-0408">Iron</keyword>
<feature type="active site" description="Proton donor" evidence="5">
    <location>
        <position position="68"/>
    </location>
</feature>
<dbReference type="PIRSF" id="PIRSF004789">
    <property type="entry name" value="DR1281"/>
    <property type="match status" value="1"/>
</dbReference>
<evidence type="ECO:0000256" key="5">
    <source>
        <dbReference type="PIRSR" id="PIRSR004789-50"/>
    </source>
</evidence>
<dbReference type="KEGG" id="mhey:H2LOC_006375"/>
<feature type="binding site" evidence="6">
    <location>
        <position position="67"/>
    </location>
    <ligand>
        <name>Fe cation</name>
        <dbReference type="ChEBI" id="CHEBI:24875"/>
        <label>2</label>
    </ligand>
</feature>
<dbReference type="GO" id="GO:0046872">
    <property type="term" value="F:metal ion binding"/>
    <property type="evidence" value="ECO:0007669"/>
    <property type="project" value="UniProtKB-KW"/>
</dbReference>
<name>A0A6B8KK76_9HYPH</name>
<dbReference type="Proteomes" id="UP000309061">
    <property type="component" value="Chromosome"/>
</dbReference>
<feature type="binding site" evidence="6">
    <location>
        <position position="39"/>
    </location>
    <ligand>
        <name>Fe cation</name>
        <dbReference type="ChEBI" id="CHEBI:24875"/>
        <label>1</label>
    </ligand>
</feature>
<evidence type="ECO:0000313" key="8">
    <source>
        <dbReference type="Proteomes" id="UP000309061"/>
    </source>
</evidence>
<gene>
    <name evidence="7" type="ORF">H2LOC_006375</name>
</gene>
<dbReference type="GO" id="GO:0004113">
    <property type="term" value="F:2',3'-cyclic-nucleotide 3'-phosphodiesterase activity"/>
    <property type="evidence" value="ECO:0007669"/>
    <property type="project" value="TreeGrafter"/>
</dbReference>
<sequence>MRLLFIGDVVGRAGRAAVQSRLPRLRESWALDFVIVNGENAAGGFGITEAICEEMLQAGADCVTLGNHAFDQREALVFIERQPRLLRPVNYPPGTPGRGANLFAAARGQQVLVVNVQGRVFMDQLDDPFAAIERELAACPLGVACDAAMIDMHAETTSEKMAMAHFVDGKASLVAGTHTHVPTADCQILPHGAGYISDAGMTGDYDSVIGMDKEEPLRRFIRKTPGARYEPAQGEATLCGVAVEIGGSGLAQKIAPVRLGGRLSQAWPEFWGAP</sequence>
<evidence type="ECO:0000256" key="1">
    <source>
        <dbReference type="ARBA" id="ARBA00022723"/>
    </source>
</evidence>
<dbReference type="PANTHER" id="PTHR36303:SF1">
    <property type="entry name" value="2',3'-CYCLIC-NUCLEOTIDE 2'-PHOSPHODIESTERASE"/>
    <property type="match status" value="1"/>
</dbReference>
<accession>A0A6B8KK76</accession>
<dbReference type="FunFam" id="3.60.21.10:FF:000016">
    <property type="entry name" value="Putative metallophosphoesterase"/>
    <property type="match status" value="1"/>
</dbReference>
<evidence type="ECO:0000313" key="7">
    <source>
        <dbReference type="EMBL" id="QGM47969.1"/>
    </source>
</evidence>
<comment type="similarity">
    <text evidence="4">Belongs to the YmdB-like family.</text>
</comment>
<proteinExistence type="inferred from homology"/>
<dbReference type="OrthoDB" id="9801109at2"/>
<evidence type="ECO:0000256" key="3">
    <source>
        <dbReference type="ARBA" id="ARBA00023004"/>
    </source>
</evidence>
<keyword evidence="1 6" id="KW-0479">Metal-binding</keyword>
<dbReference type="Gene3D" id="3.60.21.10">
    <property type="match status" value="1"/>
</dbReference>
<reference evidence="7 8" key="1">
    <citation type="submission" date="2019-11" db="EMBL/GenBank/DDBJ databases">
        <title>The genome sequence of Methylocystis heyeri.</title>
        <authorList>
            <person name="Oshkin I.Y."/>
            <person name="Miroshnikov K."/>
            <person name="Dedysh S.N."/>
        </authorList>
    </citation>
    <scope>NUCLEOTIDE SEQUENCE [LARGE SCALE GENOMIC DNA]</scope>
    <source>
        <strain evidence="7 8">H2</strain>
    </source>
</reference>
<organism evidence="7 8">
    <name type="scientific">Methylocystis heyeri</name>
    <dbReference type="NCBI Taxonomy" id="391905"/>
    <lineage>
        <taxon>Bacteria</taxon>
        <taxon>Pseudomonadati</taxon>
        <taxon>Pseudomonadota</taxon>
        <taxon>Alphaproteobacteria</taxon>
        <taxon>Hyphomicrobiales</taxon>
        <taxon>Methylocystaceae</taxon>
        <taxon>Methylocystis</taxon>
    </lineage>
</organism>
<dbReference type="SUPFAM" id="SSF56300">
    <property type="entry name" value="Metallo-dependent phosphatases"/>
    <property type="match status" value="1"/>
</dbReference>
<feature type="binding site" evidence="6">
    <location>
        <position position="39"/>
    </location>
    <ligand>
        <name>Fe cation</name>
        <dbReference type="ChEBI" id="CHEBI:24875"/>
        <label>2</label>
    </ligand>
</feature>
<feature type="binding site" evidence="6">
    <location>
        <position position="153"/>
    </location>
    <ligand>
        <name>Fe cation</name>
        <dbReference type="ChEBI" id="CHEBI:24875"/>
        <label>2</label>
    </ligand>
</feature>
<dbReference type="CDD" id="cd07382">
    <property type="entry name" value="MPP_DR1281"/>
    <property type="match status" value="1"/>
</dbReference>
<keyword evidence="8" id="KW-1185">Reference proteome</keyword>
<evidence type="ECO:0000256" key="6">
    <source>
        <dbReference type="PIRSR" id="PIRSR004789-51"/>
    </source>
</evidence>
<dbReference type="PANTHER" id="PTHR36303">
    <property type="entry name" value="2',3'-CYCLIC-NUCLEOTIDE 2'-PHOSPHODIESTERASE"/>
    <property type="match status" value="1"/>
</dbReference>
<evidence type="ECO:0000256" key="4">
    <source>
        <dbReference type="ARBA" id="ARBA00061401"/>
    </source>
</evidence>
<feature type="binding site" evidence="6">
    <location>
        <position position="180"/>
    </location>
    <ligand>
        <name>Fe cation</name>
        <dbReference type="ChEBI" id="CHEBI:24875"/>
        <label>1</label>
    </ligand>
</feature>
<dbReference type="RefSeq" id="WP_136497010.1">
    <property type="nucleotide sequence ID" value="NZ_CP046052.1"/>
</dbReference>
<feature type="binding site" evidence="6">
    <location>
        <position position="40"/>
    </location>
    <ligand>
        <name>Fe cation</name>
        <dbReference type="ChEBI" id="CHEBI:24875"/>
        <label>1</label>
    </ligand>
</feature>
<dbReference type="InterPro" id="IPR029052">
    <property type="entry name" value="Metallo-depent_PP-like"/>
</dbReference>
<dbReference type="EMBL" id="CP046052">
    <property type="protein sequence ID" value="QGM47969.1"/>
    <property type="molecule type" value="Genomic_DNA"/>
</dbReference>
<dbReference type="InterPro" id="IPR005235">
    <property type="entry name" value="YmdB-like"/>
</dbReference>
<feature type="binding site" evidence="6">
    <location>
        <position position="8"/>
    </location>
    <ligand>
        <name>Fe cation</name>
        <dbReference type="ChEBI" id="CHEBI:24875"/>
        <label>1</label>
    </ligand>
</feature>
<dbReference type="Pfam" id="PF13277">
    <property type="entry name" value="YmdB"/>
    <property type="match status" value="1"/>
</dbReference>
<keyword evidence="2" id="KW-0378">Hydrolase</keyword>